<dbReference type="SUPFAM" id="SSF56784">
    <property type="entry name" value="HAD-like"/>
    <property type="match status" value="1"/>
</dbReference>
<dbReference type="RefSeq" id="WP_186816175.1">
    <property type="nucleotide sequence ID" value="NZ_BJXB01000023.1"/>
</dbReference>
<proteinExistence type="predicted"/>
<protein>
    <recommendedName>
        <fullName evidence="3">Haloacid dehalogenase</fullName>
    </recommendedName>
</protein>
<dbReference type="Proteomes" id="UP000321306">
    <property type="component" value="Unassembled WGS sequence"/>
</dbReference>
<evidence type="ECO:0000313" key="2">
    <source>
        <dbReference type="Proteomes" id="UP000321306"/>
    </source>
</evidence>
<gene>
    <name evidence="1" type="ORF">DC3_43500</name>
</gene>
<dbReference type="EMBL" id="BJXB01000023">
    <property type="protein sequence ID" value="GEM48715.1"/>
    <property type="molecule type" value="Genomic_DNA"/>
</dbReference>
<accession>A0A511N794</accession>
<dbReference type="InterPro" id="IPR036412">
    <property type="entry name" value="HAD-like_sf"/>
</dbReference>
<evidence type="ECO:0000313" key="1">
    <source>
        <dbReference type="EMBL" id="GEM48715.1"/>
    </source>
</evidence>
<evidence type="ECO:0008006" key="3">
    <source>
        <dbReference type="Google" id="ProtNLM"/>
    </source>
</evidence>
<keyword evidence="2" id="KW-1185">Reference proteome</keyword>
<organism evidence="1 2">
    <name type="scientific">Deinococcus cellulosilyticus (strain DSM 18568 / NBRC 106333 / KACC 11606 / 5516J-15)</name>
    <dbReference type="NCBI Taxonomy" id="1223518"/>
    <lineage>
        <taxon>Bacteria</taxon>
        <taxon>Thermotogati</taxon>
        <taxon>Deinococcota</taxon>
        <taxon>Deinococci</taxon>
        <taxon>Deinococcales</taxon>
        <taxon>Deinococcaceae</taxon>
        <taxon>Deinococcus</taxon>
    </lineage>
</organism>
<comment type="caution">
    <text evidence="1">The sequence shown here is derived from an EMBL/GenBank/DDBJ whole genome shotgun (WGS) entry which is preliminary data.</text>
</comment>
<reference evidence="1 2" key="1">
    <citation type="submission" date="2019-07" db="EMBL/GenBank/DDBJ databases">
        <title>Whole genome shotgun sequence of Deinococcus cellulosilyticus NBRC 106333.</title>
        <authorList>
            <person name="Hosoyama A."/>
            <person name="Uohara A."/>
            <person name="Ohji S."/>
            <person name="Ichikawa N."/>
        </authorList>
    </citation>
    <scope>NUCLEOTIDE SEQUENCE [LARGE SCALE GENOMIC DNA]</scope>
    <source>
        <strain evidence="1 2">NBRC 106333</strain>
    </source>
</reference>
<dbReference type="Gene3D" id="3.40.50.1000">
    <property type="entry name" value="HAD superfamily/HAD-like"/>
    <property type="match status" value="1"/>
</dbReference>
<sequence length="193" mass="21505">MIVQALQTGVAVDIDGTIASTVNALTEILQSQGVGPQHFRPNTDPECPSVFIARNPHLQTTLDQMVRTIFQREEVYQAATPIPGALEGVVALQQANFFRGYVTRRPSHLQKVTLDWLQSHGFPAGDVLHVKDPSKSTLMNQLNARCIIEDSFHEVWSLFTDHHGLLIDTDYNRLPLPNNVTRCNWQAIARAVG</sequence>
<dbReference type="AlphaFoldDB" id="A0A511N794"/>
<dbReference type="InterPro" id="IPR023214">
    <property type="entry name" value="HAD_sf"/>
</dbReference>
<name>A0A511N794_DEIC1</name>